<protein>
    <submittedName>
        <fullName evidence="1">Uncharacterized protein</fullName>
    </submittedName>
</protein>
<comment type="caution">
    <text evidence="1">The sequence shown here is derived from an EMBL/GenBank/DDBJ whole genome shotgun (WGS) entry which is preliminary data.</text>
</comment>
<evidence type="ECO:0000313" key="2">
    <source>
        <dbReference type="Proteomes" id="UP000579647"/>
    </source>
</evidence>
<dbReference type="RefSeq" id="WP_184366213.1">
    <property type="nucleotide sequence ID" value="NZ_BAAAKM010000174.1"/>
</dbReference>
<evidence type="ECO:0000313" key="1">
    <source>
        <dbReference type="EMBL" id="MBB5492856.1"/>
    </source>
</evidence>
<accession>A0A840WMA2</accession>
<dbReference type="AlphaFoldDB" id="A0A840WMA2"/>
<proteinExistence type="predicted"/>
<reference evidence="1 2" key="1">
    <citation type="submission" date="2020-08" db="EMBL/GenBank/DDBJ databases">
        <title>Sequencing the genomes of 1000 actinobacteria strains.</title>
        <authorList>
            <person name="Klenk H.-P."/>
        </authorList>
    </citation>
    <scope>NUCLEOTIDE SEQUENCE [LARGE SCALE GENOMIC DNA]</scope>
    <source>
        <strain evidence="1 2">DSM 44598</strain>
    </source>
</reference>
<dbReference type="EMBL" id="JACHDO010000001">
    <property type="protein sequence ID" value="MBB5492856.1"/>
    <property type="molecule type" value="Genomic_DNA"/>
</dbReference>
<sequence length="132" mass="14104">MADPVTTAIVAALATASATKLGEGLGDGVVSTFRSLYKAVTRHFRSDPEAQEALDDLRLDEHDAEAMDVVSMHLDRAAHEDPEIGRLLEELRSGVNEINQEGGSTVVNQINGNVSDSAKVVQGRDFHGGIHL</sequence>
<keyword evidence="2" id="KW-1185">Reference proteome</keyword>
<organism evidence="1 2">
    <name type="scientific">Nocardiopsis metallicus</name>
    <dbReference type="NCBI Taxonomy" id="179819"/>
    <lineage>
        <taxon>Bacteria</taxon>
        <taxon>Bacillati</taxon>
        <taxon>Actinomycetota</taxon>
        <taxon>Actinomycetes</taxon>
        <taxon>Streptosporangiales</taxon>
        <taxon>Nocardiopsidaceae</taxon>
        <taxon>Nocardiopsis</taxon>
    </lineage>
</organism>
<gene>
    <name evidence="1" type="ORF">HNR07_003993</name>
</gene>
<dbReference type="Proteomes" id="UP000579647">
    <property type="component" value="Unassembled WGS sequence"/>
</dbReference>
<name>A0A840WMA2_9ACTN</name>